<dbReference type="AlphaFoldDB" id="W0A5X5"/>
<dbReference type="EMBL" id="CP006644">
    <property type="protein sequence ID" value="AHE53364.1"/>
    <property type="molecule type" value="Genomic_DNA"/>
</dbReference>
<evidence type="ECO:0000256" key="3">
    <source>
        <dbReference type="ARBA" id="ARBA00022475"/>
    </source>
</evidence>
<evidence type="ECO:0008006" key="10">
    <source>
        <dbReference type="Google" id="ProtNLM"/>
    </source>
</evidence>
<dbReference type="PANTHER" id="PTHR40043:SF1">
    <property type="entry name" value="UPF0719 INNER MEMBRANE PROTEIN YJFL"/>
    <property type="match status" value="1"/>
</dbReference>
<dbReference type="HOGENOM" id="CLU_122820_0_1_5"/>
<proteinExistence type="inferred from homology"/>
<feature type="transmembrane region" description="Helical" evidence="7">
    <location>
        <begin position="80"/>
        <end position="102"/>
    </location>
</feature>
<evidence type="ECO:0000256" key="4">
    <source>
        <dbReference type="ARBA" id="ARBA00022692"/>
    </source>
</evidence>
<dbReference type="KEGG" id="ssan:NX02_08200"/>
<dbReference type="eggNOG" id="COG3766">
    <property type="taxonomic scope" value="Bacteria"/>
</dbReference>
<dbReference type="GO" id="GO:0005886">
    <property type="term" value="C:plasma membrane"/>
    <property type="evidence" value="ECO:0007669"/>
    <property type="project" value="UniProtKB-SubCell"/>
</dbReference>
<evidence type="ECO:0000256" key="6">
    <source>
        <dbReference type="ARBA" id="ARBA00023136"/>
    </source>
</evidence>
<keyword evidence="6 7" id="KW-0472">Membrane</keyword>
<keyword evidence="9" id="KW-1185">Reference proteome</keyword>
<gene>
    <name evidence="8" type="ORF">NX02_08200</name>
</gene>
<comment type="subcellular location">
    <subcellularLocation>
        <location evidence="1">Cell membrane</location>
        <topology evidence="1">Multi-pass membrane protein</topology>
    </subcellularLocation>
</comment>
<dbReference type="InterPro" id="IPR007140">
    <property type="entry name" value="DUF350"/>
</dbReference>
<sequence length="137" mass="14284">MEPIVNSLLNGLPVLLVQLAAALAVFVAALAIYMWTTPHDEMALIRAGNRAAAISLGGAAVGLAMPMAASLHASVNLIDIIIWGVAILIVQVAAFRATDLFLRELPKRIERDEIGPALFLASIKLAVGLFAAAAFAG</sequence>
<name>W0A5X5_9SPHN</name>
<keyword evidence="5 7" id="KW-1133">Transmembrane helix</keyword>
<organism evidence="8 9">
    <name type="scientific">Sphingomonas sanxanigenens DSM 19645 = NX02</name>
    <dbReference type="NCBI Taxonomy" id="1123269"/>
    <lineage>
        <taxon>Bacteria</taxon>
        <taxon>Pseudomonadati</taxon>
        <taxon>Pseudomonadota</taxon>
        <taxon>Alphaproteobacteria</taxon>
        <taxon>Sphingomonadales</taxon>
        <taxon>Sphingomonadaceae</taxon>
        <taxon>Sphingomonas</taxon>
    </lineage>
</organism>
<evidence type="ECO:0000256" key="7">
    <source>
        <dbReference type="SAM" id="Phobius"/>
    </source>
</evidence>
<evidence type="ECO:0000256" key="2">
    <source>
        <dbReference type="ARBA" id="ARBA00005779"/>
    </source>
</evidence>
<evidence type="ECO:0000313" key="8">
    <source>
        <dbReference type="EMBL" id="AHE53364.1"/>
    </source>
</evidence>
<feature type="transmembrane region" description="Helical" evidence="7">
    <location>
        <begin position="12"/>
        <end position="35"/>
    </location>
</feature>
<dbReference type="STRING" id="1123269.NX02_08200"/>
<protein>
    <recommendedName>
        <fullName evidence="10">DUF350 domain-containing protein</fullName>
    </recommendedName>
</protein>
<dbReference type="PANTHER" id="PTHR40043">
    <property type="entry name" value="UPF0719 INNER MEMBRANE PROTEIN YJFL"/>
    <property type="match status" value="1"/>
</dbReference>
<dbReference type="OrthoDB" id="5573330at2"/>
<dbReference type="Pfam" id="PF03994">
    <property type="entry name" value="DUF350"/>
    <property type="match status" value="1"/>
</dbReference>
<keyword evidence="4 7" id="KW-0812">Transmembrane</keyword>
<feature type="transmembrane region" description="Helical" evidence="7">
    <location>
        <begin position="47"/>
        <end position="68"/>
    </location>
</feature>
<evidence type="ECO:0000256" key="5">
    <source>
        <dbReference type="ARBA" id="ARBA00022989"/>
    </source>
</evidence>
<keyword evidence="3" id="KW-1003">Cell membrane</keyword>
<feature type="transmembrane region" description="Helical" evidence="7">
    <location>
        <begin position="114"/>
        <end position="136"/>
    </location>
</feature>
<accession>W0A5X5</accession>
<reference evidence="8 9" key="1">
    <citation type="submission" date="2013-07" db="EMBL/GenBank/DDBJ databases">
        <title>Completed genome of Sphingomonas sanxanigenens NX02.</title>
        <authorList>
            <person name="Ma T."/>
            <person name="Huang H."/>
            <person name="Wu M."/>
            <person name="Li X."/>
            <person name="Li G."/>
        </authorList>
    </citation>
    <scope>NUCLEOTIDE SEQUENCE [LARGE SCALE GENOMIC DNA]</scope>
    <source>
        <strain evidence="8 9">NX02</strain>
    </source>
</reference>
<dbReference type="Proteomes" id="UP000018851">
    <property type="component" value="Chromosome"/>
</dbReference>
<evidence type="ECO:0000256" key="1">
    <source>
        <dbReference type="ARBA" id="ARBA00004651"/>
    </source>
</evidence>
<evidence type="ECO:0000313" key="9">
    <source>
        <dbReference type="Proteomes" id="UP000018851"/>
    </source>
</evidence>
<dbReference type="PATRIC" id="fig|1123269.5.peg.1605"/>
<comment type="similarity">
    <text evidence="2">Belongs to the UPF0719 family.</text>
</comment>
<dbReference type="RefSeq" id="WP_025291621.1">
    <property type="nucleotide sequence ID" value="NZ_CP006644.1"/>
</dbReference>